<accession>A0AAD3SGX6</accession>
<name>A0AAD3SGX6_NEPGR</name>
<protein>
    <submittedName>
        <fullName evidence="2">Uncharacterized protein</fullName>
    </submittedName>
</protein>
<dbReference type="Proteomes" id="UP001279734">
    <property type="component" value="Unassembled WGS sequence"/>
</dbReference>
<sequence>MPTEAAVEEAPTVDSTPSPHDVHRDMDPDVDSACRIASDVERLRKQLVEIKEQRCLDLHLPCCTQAARESILDGSSFGCEAVVQGISLLGANSSSSCPQGPPVGWIVDELFAKQALFLRNDEAAQLYADAVRMPGQLVWLSWSRGLCRLEFWLLKMQGSPMVGFLPACLFRDLIVCCFWDNAVLDGHPWTGDTNTMSLAHIHTSASAKPQGQSTAASNLANFQYHQHRPLARDNTEMYQDLSSPVAAPSV</sequence>
<reference evidence="2" key="1">
    <citation type="submission" date="2023-05" db="EMBL/GenBank/DDBJ databases">
        <title>Nepenthes gracilis genome sequencing.</title>
        <authorList>
            <person name="Fukushima K."/>
        </authorList>
    </citation>
    <scope>NUCLEOTIDE SEQUENCE</scope>
    <source>
        <strain evidence="2">SING2019-196</strain>
    </source>
</reference>
<evidence type="ECO:0000313" key="2">
    <source>
        <dbReference type="EMBL" id="GMH10600.1"/>
    </source>
</evidence>
<comment type="caution">
    <text evidence="2">The sequence shown here is derived from an EMBL/GenBank/DDBJ whole genome shotgun (WGS) entry which is preliminary data.</text>
</comment>
<evidence type="ECO:0000256" key="1">
    <source>
        <dbReference type="SAM" id="MobiDB-lite"/>
    </source>
</evidence>
<organism evidence="2 3">
    <name type="scientific">Nepenthes gracilis</name>
    <name type="common">Slender pitcher plant</name>
    <dbReference type="NCBI Taxonomy" id="150966"/>
    <lineage>
        <taxon>Eukaryota</taxon>
        <taxon>Viridiplantae</taxon>
        <taxon>Streptophyta</taxon>
        <taxon>Embryophyta</taxon>
        <taxon>Tracheophyta</taxon>
        <taxon>Spermatophyta</taxon>
        <taxon>Magnoliopsida</taxon>
        <taxon>eudicotyledons</taxon>
        <taxon>Gunneridae</taxon>
        <taxon>Pentapetalae</taxon>
        <taxon>Caryophyllales</taxon>
        <taxon>Nepenthaceae</taxon>
        <taxon>Nepenthes</taxon>
    </lineage>
</organism>
<feature type="region of interest" description="Disordered" evidence="1">
    <location>
        <begin position="1"/>
        <end position="27"/>
    </location>
</feature>
<evidence type="ECO:0000313" key="3">
    <source>
        <dbReference type="Proteomes" id="UP001279734"/>
    </source>
</evidence>
<gene>
    <name evidence="2" type="ORF">Nepgr_012441</name>
</gene>
<dbReference type="EMBL" id="BSYO01000010">
    <property type="protein sequence ID" value="GMH10600.1"/>
    <property type="molecule type" value="Genomic_DNA"/>
</dbReference>
<keyword evidence="3" id="KW-1185">Reference proteome</keyword>
<dbReference type="AlphaFoldDB" id="A0AAD3SGX6"/>
<proteinExistence type="predicted"/>